<dbReference type="EMBL" id="JWJD01000001">
    <property type="protein sequence ID" value="KIH77338.1"/>
    <property type="molecule type" value="Genomic_DNA"/>
</dbReference>
<name>A0A0C2EFE7_9BACT</name>
<reference evidence="2 3" key="1">
    <citation type="submission" date="2014-12" db="EMBL/GenBank/DDBJ databases">
        <title>Genomes of Geoalkalibacter ferrihydriticus and Geoalkalibacter subterraneus, two haloalkaliphilic metal-reducing members of the Geobacteraceae.</title>
        <authorList>
            <person name="Badalamenti J.P."/>
            <person name="Torres C.I."/>
            <person name="Krajmalnik-Brown R."/>
            <person name="Bond D.R."/>
        </authorList>
    </citation>
    <scope>NUCLEOTIDE SEQUENCE [LARGE SCALE GENOMIC DNA]</scope>
    <source>
        <strain evidence="2 3">DSM 17813</strain>
    </source>
</reference>
<accession>A0A0C2EFE7</accession>
<dbReference type="Pfam" id="PF11219">
    <property type="entry name" value="DUF3014"/>
    <property type="match status" value="1"/>
</dbReference>
<dbReference type="AlphaFoldDB" id="A0A0C2EFE7"/>
<dbReference type="InterPro" id="IPR021382">
    <property type="entry name" value="DUF3014"/>
</dbReference>
<comment type="caution">
    <text evidence="2">The sequence shown here is derived from an EMBL/GenBank/DDBJ whole genome shotgun (WGS) entry which is preliminary data.</text>
</comment>
<organism evidence="2 3">
    <name type="scientific">Geoalkalibacter ferrihydriticus DSM 17813</name>
    <dbReference type="NCBI Taxonomy" id="1121915"/>
    <lineage>
        <taxon>Bacteria</taxon>
        <taxon>Pseudomonadati</taxon>
        <taxon>Thermodesulfobacteriota</taxon>
        <taxon>Desulfuromonadia</taxon>
        <taxon>Desulfuromonadales</taxon>
        <taxon>Geoalkalibacteraceae</taxon>
        <taxon>Geoalkalibacter</taxon>
    </lineage>
</organism>
<sequence>MQKTLIALVVVVLVGVAGFFYWQGTRHRDPEPQPLVETPTQPLPTREEPAMRYPVPEVPPPVVEEATPEPVEPIRPLPTLNESDAEMQDHLASFFPGQELSELFVLNNIIQRITVTIDTLPQKDLPVRLLPTKPTPGSFMVEGPEGEQVISPQNQRRYGTFVRLVDAVDTRRAVAVYVRLYPLFQQAYRQLGHPTGYFNDRLVAVIDHLLATPQVTEPVRVAQHVVRYRFVDPELEALSAGQKLMIRIGPDNARIIKAKLREIREAVTNLPQ</sequence>
<evidence type="ECO:0000256" key="1">
    <source>
        <dbReference type="SAM" id="MobiDB-lite"/>
    </source>
</evidence>
<protein>
    <recommendedName>
        <fullName evidence="4">DUF3014 domain-containing protein</fullName>
    </recommendedName>
</protein>
<dbReference type="RefSeq" id="WP_040095228.1">
    <property type="nucleotide sequence ID" value="NZ_JWJD01000001.1"/>
</dbReference>
<gene>
    <name evidence="2" type="ORF">GFER_00860</name>
</gene>
<keyword evidence="3" id="KW-1185">Reference proteome</keyword>
<feature type="region of interest" description="Disordered" evidence="1">
    <location>
        <begin position="28"/>
        <end position="74"/>
    </location>
</feature>
<evidence type="ECO:0000313" key="3">
    <source>
        <dbReference type="Proteomes" id="UP000035068"/>
    </source>
</evidence>
<proteinExistence type="predicted"/>
<evidence type="ECO:0008006" key="4">
    <source>
        <dbReference type="Google" id="ProtNLM"/>
    </source>
</evidence>
<evidence type="ECO:0000313" key="2">
    <source>
        <dbReference type="EMBL" id="KIH77338.1"/>
    </source>
</evidence>
<dbReference type="Proteomes" id="UP000035068">
    <property type="component" value="Unassembled WGS sequence"/>
</dbReference>